<accession>A0ABD2BJZ8</accession>
<gene>
    <name evidence="1" type="ORF">V1478_004212</name>
</gene>
<proteinExistence type="predicted"/>
<keyword evidence="2" id="KW-1185">Reference proteome</keyword>
<dbReference type="AlphaFoldDB" id="A0ABD2BJZ8"/>
<reference evidence="1 2" key="1">
    <citation type="journal article" date="2024" name="Ann. Entomol. Soc. Am.">
        <title>Genomic analyses of the southern and eastern yellowjacket wasps (Hymenoptera: Vespidae) reveal evolutionary signatures of social life.</title>
        <authorList>
            <person name="Catto M.A."/>
            <person name="Caine P.B."/>
            <person name="Orr S.E."/>
            <person name="Hunt B.G."/>
            <person name="Goodisman M.A.D."/>
        </authorList>
    </citation>
    <scope>NUCLEOTIDE SEQUENCE [LARGE SCALE GENOMIC DNA]</scope>
    <source>
        <strain evidence="1">233</strain>
        <tissue evidence="1">Head and thorax</tissue>
    </source>
</reference>
<organism evidence="1 2">
    <name type="scientific">Vespula squamosa</name>
    <name type="common">Southern yellow jacket</name>
    <name type="synonym">Wasp</name>
    <dbReference type="NCBI Taxonomy" id="30214"/>
    <lineage>
        <taxon>Eukaryota</taxon>
        <taxon>Metazoa</taxon>
        <taxon>Ecdysozoa</taxon>
        <taxon>Arthropoda</taxon>
        <taxon>Hexapoda</taxon>
        <taxon>Insecta</taxon>
        <taxon>Pterygota</taxon>
        <taxon>Neoptera</taxon>
        <taxon>Endopterygota</taxon>
        <taxon>Hymenoptera</taxon>
        <taxon>Apocrita</taxon>
        <taxon>Aculeata</taxon>
        <taxon>Vespoidea</taxon>
        <taxon>Vespidae</taxon>
        <taxon>Vespinae</taxon>
        <taxon>Vespula</taxon>
    </lineage>
</organism>
<dbReference type="EMBL" id="JAUDFV010000079">
    <property type="protein sequence ID" value="KAL2733107.1"/>
    <property type="molecule type" value="Genomic_DNA"/>
</dbReference>
<name>A0ABD2BJZ8_VESSQ</name>
<sequence length="121" mass="14091">MKQDKNAGFTPKYLLEGEDITILPTELKQEKTQSDLKKDRKLTLHETIQSQSDRISRLEIWFSNNKLNRKKLDESKISPYKILQKISDSIYKIDTAHRKAESKMFHLTKLPPVPVAPTEEP</sequence>
<evidence type="ECO:0000313" key="2">
    <source>
        <dbReference type="Proteomes" id="UP001607302"/>
    </source>
</evidence>
<protein>
    <submittedName>
        <fullName evidence="1">Transposon Ty3-I Gag-Pol polyprotein</fullName>
    </submittedName>
</protein>
<comment type="caution">
    <text evidence="1">The sequence shown here is derived from an EMBL/GenBank/DDBJ whole genome shotgun (WGS) entry which is preliminary data.</text>
</comment>
<dbReference type="Proteomes" id="UP001607302">
    <property type="component" value="Unassembled WGS sequence"/>
</dbReference>
<evidence type="ECO:0000313" key="1">
    <source>
        <dbReference type="EMBL" id="KAL2733107.1"/>
    </source>
</evidence>